<reference evidence="1" key="1">
    <citation type="journal article" date="2015" name="Nature">
        <title>Complex archaea that bridge the gap between prokaryotes and eukaryotes.</title>
        <authorList>
            <person name="Spang A."/>
            <person name="Saw J.H."/>
            <person name="Jorgensen S.L."/>
            <person name="Zaremba-Niedzwiedzka K."/>
            <person name="Martijn J."/>
            <person name="Lind A.E."/>
            <person name="van Eijk R."/>
            <person name="Schleper C."/>
            <person name="Guy L."/>
            <person name="Ettema T.J."/>
        </authorList>
    </citation>
    <scope>NUCLEOTIDE SEQUENCE</scope>
</reference>
<accession>A0A0F9IMF5</accession>
<sequence length="352" mass="40446">MVQISTVTQSKKAINWRYGNDFTYENLKFTWRRQPYGNKLVVGTVDDALGKRFNILEMITTPPTSEGEKPTKEFQEIEKNDEAWEIIGSMWKDIKKTMYYDRAYGNGLGSFFQDKQLNPFWRAYDVNDYFVRYNDFGMAEQYDVINRVGGTNASAQHQTLLDKDLTLAYEIITRETEIKGEGISIMEAPWDTLFSLASLDEQGTYYAIRYGAGIRYMKIPEKKFNDQAFMSRIMAMLKGSIGANGVYALPYSTVAGVKEEFEIASEHAVQINFLQLRDLLLGSLAAQTGIPVENFLGSRLGLRSSEKNEDAYFDYLQGIQEDYRDFLKWIVITLNALFKWFSLDAIIDIGYI</sequence>
<comment type="caution">
    <text evidence="1">The sequence shown here is derived from an EMBL/GenBank/DDBJ whole genome shotgun (WGS) entry which is preliminary data.</text>
</comment>
<proteinExistence type="predicted"/>
<protein>
    <submittedName>
        <fullName evidence="1">Uncharacterized protein</fullName>
    </submittedName>
</protein>
<gene>
    <name evidence="1" type="ORF">LCGC14_1925290</name>
</gene>
<evidence type="ECO:0000313" key="1">
    <source>
        <dbReference type="EMBL" id="KKL88377.1"/>
    </source>
</evidence>
<feature type="non-terminal residue" evidence="1">
    <location>
        <position position="352"/>
    </location>
</feature>
<name>A0A0F9IMF5_9ZZZZ</name>
<dbReference type="AlphaFoldDB" id="A0A0F9IMF5"/>
<dbReference type="EMBL" id="LAZR01020581">
    <property type="protein sequence ID" value="KKL88377.1"/>
    <property type="molecule type" value="Genomic_DNA"/>
</dbReference>
<organism evidence="1">
    <name type="scientific">marine sediment metagenome</name>
    <dbReference type="NCBI Taxonomy" id="412755"/>
    <lineage>
        <taxon>unclassified sequences</taxon>
        <taxon>metagenomes</taxon>
        <taxon>ecological metagenomes</taxon>
    </lineage>
</organism>